<proteinExistence type="inferred from homology"/>
<dbReference type="Pfam" id="PF00005">
    <property type="entry name" value="ABC_tran"/>
    <property type="match status" value="1"/>
</dbReference>
<dbReference type="InterPro" id="IPR017871">
    <property type="entry name" value="ABC_transporter-like_CS"/>
</dbReference>
<dbReference type="InterPro" id="IPR027417">
    <property type="entry name" value="P-loop_NTPase"/>
</dbReference>
<dbReference type="STRING" id="1464122.SAMN05421737_103202"/>
<dbReference type="PROSITE" id="PS00211">
    <property type="entry name" value="ABC_TRANSPORTER_1"/>
    <property type="match status" value="1"/>
</dbReference>
<dbReference type="Proteomes" id="UP000242662">
    <property type="component" value="Unassembled WGS sequence"/>
</dbReference>
<evidence type="ECO:0000256" key="4">
    <source>
        <dbReference type="ARBA" id="ARBA00022840"/>
    </source>
</evidence>
<dbReference type="SMART" id="SM00382">
    <property type="entry name" value="AAA"/>
    <property type="match status" value="1"/>
</dbReference>
<comment type="similarity">
    <text evidence="1">Belongs to the ABC transporter superfamily.</text>
</comment>
<evidence type="ECO:0000259" key="5">
    <source>
        <dbReference type="PROSITE" id="PS50893"/>
    </source>
</evidence>
<protein>
    <submittedName>
        <fullName evidence="6">ABC-2 type transport system ATP-binding protein</fullName>
    </submittedName>
</protein>
<feature type="domain" description="ABC transporter" evidence="5">
    <location>
        <begin position="8"/>
        <end position="237"/>
    </location>
</feature>
<organism evidence="6 7">
    <name type="scientific">Shouchella lonarensis</name>
    <dbReference type="NCBI Taxonomy" id="1464122"/>
    <lineage>
        <taxon>Bacteria</taxon>
        <taxon>Bacillati</taxon>
        <taxon>Bacillota</taxon>
        <taxon>Bacilli</taxon>
        <taxon>Bacillales</taxon>
        <taxon>Bacillaceae</taxon>
        <taxon>Shouchella</taxon>
    </lineage>
</organism>
<dbReference type="PANTHER" id="PTHR43335">
    <property type="entry name" value="ABC TRANSPORTER, ATP-BINDING PROTEIN"/>
    <property type="match status" value="1"/>
</dbReference>
<name>A0A1G6HDC9_9BACI</name>
<evidence type="ECO:0000256" key="3">
    <source>
        <dbReference type="ARBA" id="ARBA00022741"/>
    </source>
</evidence>
<gene>
    <name evidence="6" type="ORF">SAMN05421737_103202</name>
</gene>
<evidence type="ECO:0000313" key="6">
    <source>
        <dbReference type="EMBL" id="SDB92154.1"/>
    </source>
</evidence>
<sequence>MATETFPLVVEKVNKHLGSTHVIKDMSFSLERGMIYGFLGPNGSGKTTTIRMIVSLIAPNSGEVYIEGSSIKTEREKALKHIGAIVENPDLYLYLTGMQNLRQFAQMSAEPISEERFEEVIRLVELEHAIHKKVKKYSLGMKQRLGIAVSILHRPSVLILDEPTNGLDPKGIRDLRDYLRKLARDEGVTLLVSSHQLNEIEVLCDRAIVINDGTVVDELHMGTNKQSHEQMTITIEAEPVEKAATLLQPLGATKQTERGLEIEGQLYDAIPQLVRTLTENDVSIYAISYQKRLEDAYFSLTEEKRGDAT</sequence>
<dbReference type="EMBL" id="FMYM01000003">
    <property type="protein sequence ID" value="SDB92154.1"/>
    <property type="molecule type" value="Genomic_DNA"/>
</dbReference>
<dbReference type="InterPro" id="IPR003439">
    <property type="entry name" value="ABC_transporter-like_ATP-bd"/>
</dbReference>
<evidence type="ECO:0000256" key="1">
    <source>
        <dbReference type="ARBA" id="ARBA00005417"/>
    </source>
</evidence>
<keyword evidence="7" id="KW-1185">Reference proteome</keyword>
<dbReference type="PROSITE" id="PS50893">
    <property type="entry name" value="ABC_TRANSPORTER_2"/>
    <property type="match status" value="1"/>
</dbReference>
<dbReference type="AlphaFoldDB" id="A0A1G6HDC9"/>
<keyword evidence="4 6" id="KW-0067">ATP-binding</keyword>
<dbReference type="PANTHER" id="PTHR43335:SF4">
    <property type="entry name" value="ABC TRANSPORTER, ATP-BINDING PROTEIN"/>
    <property type="match status" value="1"/>
</dbReference>
<evidence type="ECO:0000313" key="7">
    <source>
        <dbReference type="Proteomes" id="UP000242662"/>
    </source>
</evidence>
<dbReference type="SUPFAM" id="SSF52540">
    <property type="entry name" value="P-loop containing nucleoside triphosphate hydrolases"/>
    <property type="match status" value="1"/>
</dbReference>
<reference evidence="7" key="1">
    <citation type="submission" date="2016-09" db="EMBL/GenBank/DDBJ databases">
        <authorList>
            <person name="Varghese N."/>
            <person name="Submissions S."/>
        </authorList>
    </citation>
    <scope>NUCLEOTIDE SEQUENCE [LARGE SCALE GENOMIC DNA]</scope>
    <source>
        <strain evidence="7">25nlg</strain>
    </source>
</reference>
<dbReference type="OrthoDB" id="9804819at2"/>
<dbReference type="RefSeq" id="WP_090775049.1">
    <property type="nucleotide sequence ID" value="NZ_FMYM01000003.1"/>
</dbReference>
<accession>A0A1G6HDC9</accession>
<dbReference type="InterPro" id="IPR003593">
    <property type="entry name" value="AAA+_ATPase"/>
</dbReference>
<dbReference type="Gene3D" id="3.40.50.300">
    <property type="entry name" value="P-loop containing nucleotide triphosphate hydrolases"/>
    <property type="match status" value="1"/>
</dbReference>
<keyword evidence="3" id="KW-0547">Nucleotide-binding</keyword>
<evidence type="ECO:0000256" key="2">
    <source>
        <dbReference type="ARBA" id="ARBA00022448"/>
    </source>
</evidence>
<dbReference type="GO" id="GO:0016887">
    <property type="term" value="F:ATP hydrolysis activity"/>
    <property type="evidence" value="ECO:0007669"/>
    <property type="project" value="InterPro"/>
</dbReference>
<dbReference type="GO" id="GO:0005524">
    <property type="term" value="F:ATP binding"/>
    <property type="evidence" value="ECO:0007669"/>
    <property type="project" value="UniProtKB-KW"/>
</dbReference>
<keyword evidence="2" id="KW-0813">Transport</keyword>